<organism evidence="1">
    <name type="scientific">marine sediment metagenome</name>
    <dbReference type="NCBI Taxonomy" id="412755"/>
    <lineage>
        <taxon>unclassified sequences</taxon>
        <taxon>metagenomes</taxon>
        <taxon>ecological metagenomes</taxon>
    </lineage>
</organism>
<feature type="non-terminal residue" evidence="1">
    <location>
        <position position="28"/>
    </location>
</feature>
<dbReference type="EMBL" id="LAZR01059978">
    <property type="protein sequence ID" value="KKK66654.1"/>
    <property type="molecule type" value="Genomic_DNA"/>
</dbReference>
<protein>
    <submittedName>
        <fullName evidence="1">Uncharacterized protein</fullName>
    </submittedName>
</protein>
<sequence>MDRRQARREIMRQIGDIEGIRDKLDTIS</sequence>
<proteinExistence type="predicted"/>
<name>A0A0F8ZJR7_9ZZZZ</name>
<accession>A0A0F8ZJR7</accession>
<dbReference type="AlphaFoldDB" id="A0A0F8ZJR7"/>
<reference evidence="1" key="1">
    <citation type="journal article" date="2015" name="Nature">
        <title>Complex archaea that bridge the gap between prokaryotes and eukaryotes.</title>
        <authorList>
            <person name="Spang A."/>
            <person name="Saw J.H."/>
            <person name="Jorgensen S.L."/>
            <person name="Zaremba-Niedzwiedzka K."/>
            <person name="Martijn J."/>
            <person name="Lind A.E."/>
            <person name="van Eijk R."/>
            <person name="Schleper C."/>
            <person name="Guy L."/>
            <person name="Ettema T.J."/>
        </authorList>
    </citation>
    <scope>NUCLEOTIDE SEQUENCE</scope>
</reference>
<gene>
    <name evidence="1" type="ORF">LCGC14_2961920</name>
</gene>
<evidence type="ECO:0000313" key="1">
    <source>
        <dbReference type="EMBL" id="KKK66654.1"/>
    </source>
</evidence>
<comment type="caution">
    <text evidence="1">The sequence shown here is derived from an EMBL/GenBank/DDBJ whole genome shotgun (WGS) entry which is preliminary data.</text>
</comment>